<comment type="similarity">
    <text evidence="2 8">Belongs to the glycosyl hydrolase 2 family.</text>
</comment>
<dbReference type="InterPro" id="IPR023230">
    <property type="entry name" value="Glyco_hydro_2_CS"/>
</dbReference>
<dbReference type="EMBL" id="CP034248">
    <property type="protein sequence ID" value="AZK48434.1"/>
    <property type="molecule type" value="Genomic_DNA"/>
</dbReference>
<sequence>MTVLRTPSLDWLSDVSVFAVNRLPAHSDHRYYRTRKAAVEDRDMDMRYSLNGNWKFAYSVHPDSRPVDFYKPEHNSSGWENIQVPGHIQLQGFGQTHYVNTMYPWDGHEDLRPPAIPQKQNPVGSYVKEFELPALFHQQPVFISFQGVESAFYVWLNGQFVGYSEDSFTPAEFDLTPYVQNGVNKLAVEVYQRSTGSWLEDQDFWRFSGIFRDVYLYTVPKLHLWDMFVRTDLDAAYRDGQLQADLKIHSEAGSRGGYLEAELLDPDGKLAGRTRLELNEVERRFGSGDDSATTDGTVAQEAAGAGANRANGTKDKDKDKSLFLQIDVPNARLWSAEDPQLYTLYISIFDAQGELVEVVPQKVGFRKFEMIDKVMHLNGKRIVFKGVNRHEFNCYTGRAITKEDMLFDIRTLKQNNMNAVRTSHYPNQTLWYELCDEYGIYVIDEMNLESHGSWQKMGAVEPSWVVPGDRPEWKDIVMDRAISMFERDKNHPSILIWSCGNEAYGGKVIYEVSQYFRKSDPGRLVHYEGIFHDRRFNDTSDMESRMYAKVVDVEEYLKNDPEKPYITCEYMHAMGNSVGGMHKYTELEQKYPMYQGGFIWDYIDQGIMVKDRYGNDYLAYGGDFGDRPTDYNFCCNGIIFADRKLSPKVQEVKFLYQNVKLKPNQRELTIINDNLFTNTSEYKLEVSLNCEGREISRHLINADVAPLSEQTVPLELDLEGLLPGEYYINASLKLKENTLWANAGHEVAFGQHVFIIEAEAVEGEGAGAAPESSAGAGPDTGADVSKQAYASLELVQGDVNIGVHGKDFTVLFSKQVGSMISLKYSGREMINHPPQPLFWRALTDNDSGTSMSFYAAGWYAASLAPKCVAVEVEDHRKDAADRTAGEEAGVSVIFTYELSISTEVKSTICYTVYPDGRIRVRSLYKGAAGLPDIPIHAFSFKVPAEYDKLEWHAMGPEENYIDRCHGARLGTFNNTVKENVAPYLKPQESGNRTGVRWVRVQNDQGVGLAISATLGKPVECGISPYTAFELENSRHHYELPPINHTVITVAGKQMGVGGDDSWGAPVHEEYRIPADQDMQFEFWISGIDL</sequence>
<evidence type="ECO:0000313" key="11">
    <source>
        <dbReference type="Proteomes" id="UP000273145"/>
    </source>
</evidence>
<accession>A0A3S8RZZ3</accession>
<keyword evidence="6 8" id="KW-0326">Glycosidase</keyword>
<dbReference type="AlphaFoldDB" id="A0A3S8RZZ3"/>
<dbReference type="OrthoDB" id="9762066at2"/>
<dbReference type="InterPro" id="IPR014718">
    <property type="entry name" value="GH-type_carb-bd"/>
</dbReference>
<evidence type="ECO:0000256" key="2">
    <source>
        <dbReference type="ARBA" id="ARBA00007401"/>
    </source>
</evidence>
<dbReference type="Gene3D" id="2.70.98.10">
    <property type="match status" value="1"/>
</dbReference>
<evidence type="ECO:0000256" key="4">
    <source>
        <dbReference type="ARBA" id="ARBA00013303"/>
    </source>
</evidence>
<dbReference type="Pfam" id="PF02836">
    <property type="entry name" value="Glyco_hydro_2_C"/>
    <property type="match status" value="1"/>
</dbReference>
<dbReference type="PRINTS" id="PR00132">
    <property type="entry name" value="GLHYDRLASE2"/>
</dbReference>
<dbReference type="Gene3D" id="3.20.20.80">
    <property type="entry name" value="Glycosidases"/>
    <property type="match status" value="1"/>
</dbReference>
<evidence type="ECO:0000256" key="6">
    <source>
        <dbReference type="ARBA" id="ARBA00023295"/>
    </source>
</evidence>
<dbReference type="SMART" id="SM01038">
    <property type="entry name" value="Bgal_small_N"/>
    <property type="match status" value="1"/>
</dbReference>
<dbReference type="Pfam" id="PF00703">
    <property type="entry name" value="Glyco_hydro_2"/>
    <property type="match status" value="1"/>
</dbReference>
<dbReference type="InterPro" id="IPR006103">
    <property type="entry name" value="Glyco_hydro_2_cat"/>
</dbReference>
<dbReference type="InterPro" id="IPR011013">
    <property type="entry name" value="Gal_mutarotase_sf_dom"/>
</dbReference>
<proteinExistence type="inferred from homology"/>
<dbReference type="KEGG" id="plen:EIM92_21520"/>
<dbReference type="GO" id="GO:0009341">
    <property type="term" value="C:beta-galactosidase complex"/>
    <property type="evidence" value="ECO:0007669"/>
    <property type="project" value="InterPro"/>
</dbReference>
<evidence type="ECO:0000259" key="9">
    <source>
        <dbReference type="SMART" id="SM01038"/>
    </source>
</evidence>
<dbReference type="SUPFAM" id="SSF74650">
    <property type="entry name" value="Galactose mutarotase-like"/>
    <property type="match status" value="1"/>
</dbReference>
<dbReference type="PANTHER" id="PTHR46323">
    <property type="entry name" value="BETA-GALACTOSIDASE"/>
    <property type="match status" value="1"/>
</dbReference>
<gene>
    <name evidence="10" type="ORF">EIM92_21520</name>
</gene>
<dbReference type="PANTHER" id="PTHR46323:SF2">
    <property type="entry name" value="BETA-GALACTOSIDASE"/>
    <property type="match status" value="1"/>
</dbReference>
<dbReference type="InterPro" id="IPR050347">
    <property type="entry name" value="Bact_Beta-galactosidase"/>
</dbReference>
<dbReference type="Gene3D" id="2.60.40.10">
    <property type="entry name" value="Immunoglobulins"/>
    <property type="match status" value="2"/>
</dbReference>
<dbReference type="GO" id="GO:0030246">
    <property type="term" value="F:carbohydrate binding"/>
    <property type="evidence" value="ECO:0007669"/>
    <property type="project" value="InterPro"/>
</dbReference>
<evidence type="ECO:0000256" key="1">
    <source>
        <dbReference type="ARBA" id="ARBA00001412"/>
    </source>
</evidence>
<dbReference type="GO" id="GO:0004565">
    <property type="term" value="F:beta-galactosidase activity"/>
    <property type="evidence" value="ECO:0007669"/>
    <property type="project" value="UniProtKB-EC"/>
</dbReference>
<keyword evidence="5 8" id="KW-0378">Hydrolase</keyword>
<dbReference type="InterPro" id="IPR006102">
    <property type="entry name" value="Ig-like_GH2"/>
</dbReference>
<dbReference type="Pfam" id="PF02929">
    <property type="entry name" value="Bgal_small_N"/>
    <property type="match status" value="1"/>
</dbReference>
<protein>
    <recommendedName>
        <fullName evidence="4 8">Beta-galactosidase</fullName>
        <ecNumber evidence="3 8">3.2.1.23</ecNumber>
    </recommendedName>
    <alternativeName>
        <fullName evidence="7 8">Lactase</fullName>
    </alternativeName>
</protein>
<organism evidence="10 11">
    <name type="scientific">Paenibacillus lentus</name>
    <dbReference type="NCBI Taxonomy" id="1338368"/>
    <lineage>
        <taxon>Bacteria</taxon>
        <taxon>Bacillati</taxon>
        <taxon>Bacillota</taxon>
        <taxon>Bacilli</taxon>
        <taxon>Bacillales</taxon>
        <taxon>Paenibacillaceae</taxon>
        <taxon>Paenibacillus</taxon>
    </lineage>
</organism>
<dbReference type="InterPro" id="IPR036156">
    <property type="entry name" value="Beta-gal/glucu_dom_sf"/>
</dbReference>
<dbReference type="InterPro" id="IPR004199">
    <property type="entry name" value="B-gal_small/dom_5"/>
</dbReference>
<dbReference type="PROSITE" id="PS00608">
    <property type="entry name" value="GLYCOSYL_HYDROL_F2_2"/>
    <property type="match status" value="1"/>
</dbReference>
<dbReference type="Gene3D" id="2.60.120.260">
    <property type="entry name" value="Galactose-binding domain-like"/>
    <property type="match status" value="1"/>
</dbReference>
<dbReference type="InterPro" id="IPR032312">
    <property type="entry name" value="LacZ_4"/>
</dbReference>
<dbReference type="InterPro" id="IPR017853">
    <property type="entry name" value="GH"/>
</dbReference>
<feature type="domain" description="Beta galactosidase small chain/" evidence="9">
    <location>
        <begin position="802"/>
        <end position="1085"/>
    </location>
</feature>
<dbReference type="PROSITE" id="PS00719">
    <property type="entry name" value="GLYCOSYL_HYDROL_F2_1"/>
    <property type="match status" value="1"/>
</dbReference>
<dbReference type="SUPFAM" id="SSF49785">
    <property type="entry name" value="Galactose-binding domain-like"/>
    <property type="match status" value="1"/>
</dbReference>
<dbReference type="InterPro" id="IPR006104">
    <property type="entry name" value="Glyco_hydro_2_N"/>
</dbReference>
<dbReference type="EC" id="3.2.1.23" evidence="3 8"/>
<evidence type="ECO:0000256" key="7">
    <source>
        <dbReference type="ARBA" id="ARBA00032230"/>
    </source>
</evidence>
<comment type="catalytic activity">
    <reaction evidence="1 8">
        <text>Hydrolysis of terminal non-reducing beta-D-galactose residues in beta-D-galactosides.</text>
        <dbReference type="EC" id="3.2.1.23"/>
    </reaction>
</comment>
<evidence type="ECO:0000256" key="5">
    <source>
        <dbReference type="ARBA" id="ARBA00022801"/>
    </source>
</evidence>
<dbReference type="Pfam" id="PF16353">
    <property type="entry name" value="LacZ_4"/>
    <property type="match status" value="1"/>
</dbReference>
<dbReference type="InterPro" id="IPR023232">
    <property type="entry name" value="Glyco_hydro_2_AS"/>
</dbReference>
<keyword evidence="11" id="KW-1185">Reference proteome</keyword>
<evidence type="ECO:0000256" key="8">
    <source>
        <dbReference type="RuleBase" id="RU361154"/>
    </source>
</evidence>
<dbReference type="Pfam" id="PF02837">
    <property type="entry name" value="Glyco_hydro_2_N"/>
    <property type="match status" value="1"/>
</dbReference>
<dbReference type="GO" id="GO:0005990">
    <property type="term" value="P:lactose catabolic process"/>
    <property type="evidence" value="ECO:0007669"/>
    <property type="project" value="TreeGrafter"/>
</dbReference>
<evidence type="ECO:0000256" key="3">
    <source>
        <dbReference type="ARBA" id="ARBA00012756"/>
    </source>
</evidence>
<evidence type="ECO:0000313" key="10">
    <source>
        <dbReference type="EMBL" id="AZK48434.1"/>
    </source>
</evidence>
<dbReference type="InterPro" id="IPR013783">
    <property type="entry name" value="Ig-like_fold"/>
</dbReference>
<dbReference type="Proteomes" id="UP000273145">
    <property type="component" value="Chromosome"/>
</dbReference>
<dbReference type="RefSeq" id="WP_125084591.1">
    <property type="nucleotide sequence ID" value="NZ_CP034248.1"/>
</dbReference>
<dbReference type="InterPro" id="IPR006101">
    <property type="entry name" value="Glyco_hydro_2"/>
</dbReference>
<dbReference type="SUPFAM" id="SSF49303">
    <property type="entry name" value="beta-Galactosidase/glucuronidase domain"/>
    <property type="match status" value="2"/>
</dbReference>
<name>A0A3S8RZZ3_9BACL</name>
<reference evidence="10 11" key="1">
    <citation type="submission" date="2018-11" db="EMBL/GenBank/DDBJ databases">
        <title>Genome sequencing of Paenibacillus lentus DSM25539(T).</title>
        <authorList>
            <person name="Kook J.-K."/>
            <person name="Park S.-N."/>
            <person name="Lim Y.K."/>
        </authorList>
    </citation>
    <scope>NUCLEOTIDE SEQUENCE [LARGE SCALE GENOMIC DNA]</scope>
    <source>
        <strain evidence="10 11">DSM 25539</strain>
    </source>
</reference>
<dbReference type="SUPFAM" id="SSF51445">
    <property type="entry name" value="(Trans)glycosidases"/>
    <property type="match status" value="1"/>
</dbReference>
<dbReference type="InterPro" id="IPR008979">
    <property type="entry name" value="Galactose-bd-like_sf"/>
</dbReference>